<sequence length="211" mass="24467">MKRIRKQILVIAALVGLCEPHVAMGDKSRDNDFAQEQTSLQQFEGFYRFPNRVAYIQFDVVNNQLRARQVWDGRQYELKKTGELTFESVEEQYKLAFDAAPPAGVKILDRVDLTKVDFDPEQRKSVPPLLAKLYAGSYHREGNEKFEIKVISDGGNLVLIQGWDRKRIQLACITDQEFINQEAAMPVTFFTESNQKIVMHCFESDRWIKME</sequence>
<protein>
    <recommendedName>
        <fullName evidence="3">DUF4833 domain-containing protein</fullName>
    </recommendedName>
</protein>
<reference evidence="1 2" key="1">
    <citation type="submission" date="2020-08" db="EMBL/GenBank/DDBJ databases">
        <title>Sphingobacterium sp. DN00404 isolated from aquaculture water.</title>
        <authorList>
            <person name="Zhang M."/>
        </authorList>
    </citation>
    <scope>NUCLEOTIDE SEQUENCE [LARGE SCALE GENOMIC DNA]</scope>
    <source>
        <strain evidence="1 2">KCTC 42746</strain>
    </source>
</reference>
<evidence type="ECO:0000313" key="2">
    <source>
        <dbReference type="Proteomes" id="UP000651112"/>
    </source>
</evidence>
<name>A0ABR7XUV7_9SPHI</name>
<gene>
    <name evidence="1" type="ORF">H8B21_14745</name>
</gene>
<evidence type="ECO:0000313" key="1">
    <source>
        <dbReference type="EMBL" id="MBD1422832.1"/>
    </source>
</evidence>
<accession>A0ABR7XUV7</accession>
<organism evidence="1 2">
    <name type="scientific">Sphingobacterium chuzhouense</name>
    <dbReference type="NCBI Taxonomy" id="1742264"/>
    <lineage>
        <taxon>Bacteria</taxon>
        <taxon>Pseudomonadati</taxon>
        <taxon>Bacteroidota</taxon>
        <taxon>Sphingobacteriia</taxon>
        <taxon>Sphingobacteriales</taxon>
        <taxon>Sphingobacteriaceae</taxon>
        <taxon>Sphingobacterium</taxon>
    </lineage>
</organism>
<evidence type="ECO:0008006" key="3">
    <source>
        <dbReference type="Google" id="ProtNLM"/>
    </source>
</evidence>
<dbReference type="RefSeq" id="WP_190314518.1">
    <property type="nucleotide sequence ID" value="NZ_JACNYL010000003.1"/>
</dbReference>
<comment type="caution">
    <text evidence="1">The sequence shown here is derived from an EMBL/GenBank/DDBJ whole genome shotgun (WGS) entry which is preliminary data.</text>
</comment>
<dbReference type="EMBL" id="JACNYL010000003">
    <property type="protein sequence ID" value="MBD1422832.1"/>
    <property type="molecule type" value="Genomic_DNA"/>
</dbReference>
<dbReference type="Proteomes" id="UP000651112">
    <property type="component" value="Unassembled WGS sequence"/>
</dbReference>
<proteinExistence type="predicted"/>
<keyword evidence="2" id="KW-1185">Reference proteome</keyword>